<gene>
    <name evidence="7" type="primary">CTR1</name>
    <name evidence="7" type="ORF">CAAN4_H07316</name>
</gene>
<keyword evidence="5" id="KW-0187">Copper transport</keyword>
<name>A0ABP0EJX5_9ASCO</name>
<keyword evidence="4 5" id="KW-0472">Membrane</keyword>
<keyword evidence="8" id="KW-1185">Reference proteome</keyword>
<evidence type="ECO:0000313" key="8">
    <source>
        <dbReference type="Proteomes" id="UP001497600"/>
    </source>
</evidence>
<evidence type="ECO:0000256" key="4">
    <source>
        <dbReference type="ARBA" id="ARBA00023136"/>
    </source>
</evidence>
<comment type="similarity">
    <text evidence="5">Belongs to the copper transporter (Ctr) (TC 1.A.56) family. SLC31A subfamily.</text>
</comment>
<dbReference type="Proteomes" id="UP001497600">
    <property type="component" value="Chromosome H"/>
</dbReference>
<feature type="compositionally biased region" description="Polar residues" evidence="6">
    <location>
        <begin position="173"/>
        <end position="182"/>
    </location>
</feature>
<accession>A0ABP0EJX5</accession>
<evidence type="ECO:0000256" key="5">
    <source>
        <dbReference type="RuleBase" id="RU367022"/>
    </source>
</evidence>
<protein>
    <recommendedName>
        <fullName evidence="5">Copper transport protein</fullName>
    </recommendedName>
</protein>
<dbReference type="Pfam" id="PF04145">
    <property type="entry name" value="Ctr"/>
    <property type="match status" value="1"/>
</dbReference>
<keyword evidence="5" id="KW-0813">Transport</keyword>
<evidence type="ECO:0000313" key="7">
    <source>
        <dbReference type="EMBL" id="CAK7920853.1"/>
    </source>
</evidence>
<dbReference type="PANTHER" id="PTHR12483:SF27">
    <property type="entry name" value="COPPER TRANSPORT PROTEIN CTR1"/>
    <property type="match status" value="1"/>
</dbReference>
<keyword evidence="5" id="KW-0406">Ion transport</keyword>
<reference evidence="7 8" key="1">
    <citation type="submission" date="2024-01" db="EMBL/GenBank/DDBJ databases">
        <authorList>
            <consortium name="Genoscope - CEA"/>
            <person name="William W."/>
        </authorList>
    </citation>
    <scope>NUCLEOTIDE SEQUENCE [LARGE SCALE GENOMIC DNA]</scope>
    <source>
        <strain evidence="7 8">29B2s-10</strain>
    </source>
</reference>
<dbReference type="InterPro" id="IPR007274">
    <property type="entry name" value="Cop_transporter"/>
</dbReference>
<organism evidence="7 8">
    <name type="scientific">[Candida] anglica</name>
    <dbReference type="NCBI Taxonomy" id="148631"/>
    <lineage>
        <taxon>Eukaryota</taxon>
        <taxon>Fungi</taxon>
        <taxon>Dikarya</taxon>
        <taxon>Ascomycota</taxon>
        <taxon>Saccharomycotina</taxon>
        <taxon>Pichiomycetes</taxon>
        <taxon>Debaryomycetaceae</taxon>
        <taxon>Kurtzmaniella</taxon>
    </lineage>
</organism>
<evidence type="ECO:0000256" key="1">
    <source>
        <dbReference type="ARBA" id="ARBA00004141"/>
    </source>
</evidence>
<evidence type="ECO:0000256" key="3">
    <source>
        <dbReference type="ARBA" id="ARBA00022989"/>
    </source>
</evidence>
<keyword evidence="5" id="KW-0186">Copper</keyword>
<dbReference type="PANTHER" id="PTHR12483">
    <property type="entry name" value="SOLUTE CARRIER FAMILY 31 COPPER TRANSPORTERS"/>
    <property type="match status" value="1"/>
</dbReference>
<feature type="region of interest" description="Disordered" evidence="6">
    <location>
        <begin position="172"/>
        <end position="191"/>
    </location>
</feature>
<evidence type="ECO:0000256" key="2">
    <source>
        <dbReference type="ARBA" id="ARBA00022692"/>
    </source>
</evidence>
<dbReference type="EMBL" id="OZ004260">
    <property type="protein sequence ID" value="CAK7920853.1"/>
    <property type="molecule type" value="Genomic_DNA"/>
</dbReference>
<feature type="transmembrane region" description="Helical" evidence="5">
    <location>
        <begin position="85"/>
        <end position="104"/>
    </location>
</feature>
<comment type="subcellular location">
    <subcellularLocation>
        <location evidence="1 5">Membrane</location>
        <topology evidence="1 5">Multi-pass membrane protein</topology>
    </subcellularLocation>
</comment>
<sequence>MEVVKRHGMAMGSSSASTTMTMAGMAASTTMAAMASGTSTGMSAMDHGSGGMDHGMDMVGMNMYFTTKYNNYPVMFKSLSADSKAKAFGIFVLLFALGFFLRGCEFYRNYLEQRVWKNPAYVGSCPPVSRALSNKAALQEKAASANSGGCCTTTANESSSINKLSHDIDDTISAGTGSETETQQQQQQQLPPRQLSLASSLFRDAIRLILCIIPDLFGYALMLAAMSFCLVYFFGVVLGLGVGRFVFEKLSDRTKLRAVTSGMNSHC</sequence>
<keyword evidence="2 5" id="KW-0812">Transmembrane</keyword>
<proteinExistence type="inferred from homology"/>
<evidence type="ECO:0000256" key="6">
    <source>
        <dbReference type="SAM" id="MobiDB-lite"/>
    </source>
</evidence>
<keyword evidence="3 5" id="KW-1133">Transmembrane helix</keyword>